<dbReference type="EMBL" id="NNRN01000055">
    <property type="protein sequence ID" value="OYR26284.1"/>
    <property type="molecule type" value="Genomic_DNA"/>
</dbReference>
<comment type="caution">
    <text evidence="3">The sequence shown here is derived from an EMBL/GenBank/DDBJ whole genome shotgun (WGS) entry which is preliminary data.</text>
</comment>
<sequence length="115" mass="12651">MKFKIIAALLIAASPALAFDAESVTNAAYKCWNIPAEAEDKPVQMSFDVVFDQRGAVRDISVTDYSPKDKHGEKVVRSASLAIERCSPYRDAEAGKFSIKMRTDLPANSPIDPFK</sequence>
<dbReference type="RefSeq" id="WP_094515172.1">
    <property type="nucleotide sequence ID" value="NZ_JBHEEP010000030.1"/>
</dbReference>
<evidence type="ECO:0000313" key="2">
    <source>
        <dbReference type="EMBL" id="KAB2701313.1"/>
    </source>
</evidence>
<proteinExistence type="predicted"/>
<reference evidence="2 5" key="2">
    <citation type="submission" date="2019-09" db="EMBL/GenBank/DDBJ databases">
        <title>Taxonomic organization of the family Brucellaceae based on a phylogenomic approach.</title>
        <authorList>
            <person name="Leclercq S."/>
            <person name="Cloeckaert A."/>
            <person name="Zygmunt M.S."/>
        </authorList>
    </citation>
    <scope>NUCLEOTIDE SEQUENCE [LARGE SCALE GENOMIC DNA]</scope>
    <source>
        <strain evidence="2 5">LUP23</strain>
    </source>
</reference>
<evidence type="ECO:0000256" key="1">
    <source>
        <dbReference type="SAM" id="SignalP"/>
    </source>
</evidence>
<keyword evidence="5" id="KW-1185">Reference proteome</keyword>
<name>A0A256GGK2_9HYPH</name>
<protein>
    <recommendedName>
        <fullName evidence="6">TonB C-terminal domain-containing protein</fullName>
    </recommendedName>
</protein>
<keyword evidence="1" id="KW-0732">Signal</keyword>
<feature type="signal peptide" evidence="1">
    <location>
        <begin position="1"/>
        <end position="18"/>
    </location>
</feature>
<evidence type="ECO:0000313" key="4">
    <source>
        <dbReference type="Proteomes" id="UP000216363"/>
    </source>
</evidence>
<evidence type="ECO:0000313" key="3">
    <source>
        <dbReference type="EMBL" id="OYR26284.1"/>
    </source>
</evidence>
<reference evidence="3 4" key="1">
    <citation type="submission" date="2017-07" db="EMBL/GenBank/DDBJ databases">
        <title>Draft genome of Ochrobactrum lupini type strain LUP21.</title>
        <authorList>
            <person name="Krzyzanowska D.M."/>
            <person name="Jafra S."/>
        </authorList>
    </citation>
    <scope>NUCLEOTIDE SEQUENCE [LARGE SCALE GENOMIC DNA]</scope>
    <source>
        <strain evidence="3 4">LUP21</strain>
    </source>
</reference>
<dbReference type="Proteomes" id="UP000435957">
    <property type="component" value="Unassembled WGS sequence"/>
</dbReference>
<dbReference type="Proteomes" id="UP000216363">
    <property type="component" value="Unassembled WGS sequence"/>
</dbReference>
<evidence type="ECO:0008006" key="6">
    <source>
        <dbReference type="Google" id="ProtNLM"/>
    </source>
</evidence>
<dbReference type="Gene3D" id="3.30.1150.10">
    <property type="match status" value="1"/>
</dbReference>
<evidence type="ECO:0000313" key="5">
    <source>
        <dbReference type="Proteomes" id="UP000435957"/>
    </source>
</evidence>
<dbReference type="EMBL" id="WBWF01000027">
    <property type="protein sequence ID" value="KAB2701313.1"/>
    <property type="molecule type" value="Genomic_DNA"/>
</dbReference>
<feature type="chain" id="PRO_5044571265" description="TonB C-terminal domain-containing protein" evidence="1">
    <location>
        <begin position="19"/>
        <end position="115"/>
    </location>
</feature>
<dbReference type="AlphaFoldDB" id="A0A256GGK2"/>
<accession>A0A256GGK2</accession>
<organism evidence="3 4">
    <name type="scientific">Brucella lupini</name>
    <dbReference type="NCBI Taxonomy" id="255457"/>
    <lineage>
        <taxon>Bacteria</taxon>
        <taxon>Pseudomonadati</taxon>
        <taxon>Pseudomonadota</taxon>
        <taxon>Alphaproteobacteria</taxon>
        <taxon>Hyphomicrobiales</taxon>
        <taxon>Brucellaceae</taxon>
        <taxon>Brucella/Ochrobactrum group</taxon>
        <taxon>Brucella</taxon>
    </lineage>
</organism>
<gene>
    <name evidence="3" type="ORF">CES86_3752</name>
    <name evidence="2" type="ORF">F9L03_24010</name>
</gene>